<sequence>MPVFRFHAAVRVAAGKPRPEAAGVQVVAAPKPSNKPDGGGEAHRRKRRKGGREAPAAGDGAGGEARQEIHDEEARERELEGATRRALLPVSLCLSEVDWLTATAGAGSAELVQEPETPCFELVRDIVLHEAATLLVAAKPDAHVIAPTPRPNVKWPKIVRKEASVNKWNKAEKRCVELKFSSVRAELTLSDFRGEYYADNEAMVPFRVSSMVTYKL</sequence>
<organism evidence="2 3">
    <name type="scientific">Hondaea fermentalgiana</name>
    <dbReference type="NCBI Taxonomy" id="2315210"/>
    <lineage>
        <taxon>Eukaryota</taxon>
        <taxon>Sar</taxon>
        <taxon>Stramenopiles</taxon>
        <taxon>Bigyra</taxon>
        <taxon>Labyrinthulomycetes</taxon>
        <taxon>Thraustochytrida</taxon>
        <taxon>Thraustochytriidae</taxon>
        <taxon>Hondaea</taxon>
    </lineage>
</organism>
<dbReference type="Proteomes" id="UP000241890">
    <property type="component" value="Unassembled WGS sequence"/>
</dbReference>
<gene>
    <name evidence="2" type="ORF">FCC1311_097062</name>
</gene>
<dbReference type="EMBL" id="BEYU01000158">
    <property type="protein sequence ID" value="GBG33483.1"/>
    <property type="molecule type" value="Genomic_DNA"/>
</dbReference>
<reference evidence="2 3" key="1">
    <citation type="submission" date="2017-12" db="EMBL/GenBank/DDBJ databases">
        <title>Sequencing, de novo assembly and annotation of complete genome of a new Thraustochytrid species, strain FCC1311.</title>
        <authorList>
            <person name="Sedici K."/>
            <person name="Godart F."/>
            <person name="Aiese Cigliano R."/>
            <person name="Sanseverino W."/>
            <person name="Barakat M."/>
            <person name="Ortet P."/>
            <person name="Marechal E."/>
            <person name="Cagnac O."/>
            <person name="Amato A."/>
        </authorList>
    </citation>
    <scope>NUCLEOTIDE SEQUENCE [LARGE SCALE GENOMIC DNA]</scope>
</reference>
<keyword evidence="3" id="KW-1185">Reference proteome</keyword>
<feature type="compositionally biased region" description="Basic and acidic residues" evidence="1">
    <location>
        <begin position="65"/>
        <end position="81"/>
    </location>
</feature>
<feature type="region of interest" description="Disordered" evidence="1">
    <location>
        <begin position="14"/>
        <end position="81"/>
    </location>
</feature>
<evidence type="ECO:0000313" key="2">
    <source>
        <dbReference type="EMBL" id="GBG33483.1"/>
    </source>
</evidence>
<evidence type="ECO:0000256" key="1">
    <source>
        <dbReference type="SAM" id="MobiDB-lite"/>
    </source>
</evidence>
<name>A0A2R5GXQ5_9STRA</name>
<evidence type="ECO:0000313" key="3">
    <source>
        <dbReference type="Proteomes" id="UP000241890"/>
    </source>
</evidence>
<dbReference type="InParanoid" id="A0A2R5GXQ5"/>
<accession>A0A2R5GXQ5</accession>
<protein>
    <submittedName>
        <fullName evidence="2">Uncharacterized protein</fullName>
    </submittedName>
</protein>
<dbReference type="AlphaFoldDB" id="A0A2R5GXQ5"/>
<proteinExistence type="predicted"/>
<comment type="caution">
    <text evidence="2">The sequence shown here is derived from an EMBL/GenBank/DDBJ whole genome shotgun (WGS) entry which is preliminary data.</text>
</comment>